<dbReference type="InParanoid" id="A0A165KLD1"/>
<feature type="region of interest" description="Disordered" evidence="1">
    <location>
        <begin position="53"/>
        <end position="82"/>
    </location>
</feature>
<feature type="compositionally biased region" description="Pro residues" evidence="1">
    <location>
        <begin position="58"/>
        <end position="69"/>
    </location>
</feature>
<keyword evidence="3" id="KW-1185">Reference proteome</keyword>
<dbReference type="AlphaFoldDB" id="A0A165KLD1"/>
<evidence type="ECO:0000313" key="3">
    <source>
        <dbReference type="Proteomes" id="UP000077266"/>
    </source>
</evidence>
<accession>A0A165KLD1</accession>
<evidence type="ECO:0000256" key="1">
    <source>
        <dbReference type="SAM" id="MobiDB-lite"/>
    </source>
</evidence>
<dbReference type="EMBL" id="KV425941">
    <property type="protein sequence ID" value="KZV96526.1"/>
    <property type="molecule type" value="Genomic_DNA"/>
</dbReference>
<reference evidence="2 3" key="1">
    <citation type="journal article" date="2016" name="Mol. Biol. Evol.">
        <title>Comparative Genomics of Early-Diverging Mushroom-Forming Fungi Provides Insights into the Origins of Lignocellulose Decay Capabilities.</title>
        <authorList>
            <person name="Nagy L.G."/>
            <person name="Riley R."/>
            <person name="Tritt A."/>
            <person name="Adam C."/>
            <person name="Daum C."/>
            <person name="Floudas D."/>
            <person name="Sun H."/>
            <person name="Yadav J.S."/>
            <person name="Pangilinan J."/>
            <person name="Larsson K.H."/>
            <person name="Matsuura K."/>
            <person name="Barry K."/>
            <person name="Labutti K."/>
            <person name="Kuo R."/>
            <person name="Ohm R.A."/>
            <person name="Bhattacharya S.S."/>
            <person name="Shirouzu T."/>
            <person name="Yoshinaga Y."/>
            <person name="Martin F.M."/>
            <person name="Grigoriev I.V."/>
            <person name="Hibbett D.S."/>
        </authorList>
    </citation>
    <scope>NUCLEOTIDE SEQUENCE [LARGE SCALE GENOMIC DNA]</scope>
    <source>
        <strain evidence="2 3">HHB12029</strain>
    </source>
</reference>
<dbReference type="Proteomes" id="UP000077266">
    <property type="component" value="Unassembled WGS sequence"/>
</dbReference>
<gene>
    <name evidence="2" type="ORF">EXIGLDRAFT_732966</name>
</gene>
<organism evidence="2 3">
    <name type="scientific">Exidia glandulosa HHB12029</name>
    <dbReference type="NCBI Taxonomy" id="1314781"/>
    <lineage>
        <taxon>Eukaryota</taxon>
        <taxon>Fungi</taxon>
        <taxon>Dikarya</taxon>
        <taxon>Basidiomycota</taxon>
        <taxon>Agaricomycotina</taxon>
        <taxon>Agaricomycetes</taxon>
        <taxon>Auriculariales</taxon>
        <taxon>Exidiaceae</taxon>
        <taxon>Exidia</taxon>
    </lineage>
</organism>
<protein>
    <submittedName>
        <fullName evidence="2">Uncharacterized protein</fullName>
    </submittedName>
</protein>
<evidence type="ECO:0000313" key="2">
    <source>
        <dbReference type="EMBL" id="KZV96526.1"/>
    </source>
</evidence>
<sequence length="82" mass="8652">MTAAAGSSLLRPVRTPALDWVLCIASFWPPRGVHGPLFPAAYLLLMSAPTNHYGQSSPRPPVQRCPSPPCAAAVENGRTAAE</sequence>
<proteinExistence type="predicted"/>
<name>A0A165KLD1_EXIGL</name>